<keyword evidence="3" id="KW-1185">Reference proteome</keyword>
<evidence type="ECO:0000313" key="2">
    <source>
        <dbReference type="EMBL" id="MDM4018862.1"/>
    </source>
</evidence>
<evidence type="ECO:0000313" key="3">
    <source>
        <dbReference type="Proteomes" id="UP001239462"/>
    </source>
</evidence>
<dbReference type="RefSeq" id="WP_289166850.1">
    <property type="nucleotide sequence ID" value="NZ_JASZZN010000027.1"/>
</dbReference>
<dbReference type="InterPro" id="IPR014263">
    <property type="entry name" value="Methanolan_biosynth_EpsI"/>
</dbReference>
<feature type="domain" description="Methanolan biosynthesis EpsI" evidence="1">
    <location>
        <begin position="16"/>
        <end position="149"/>
    </location>
</feature>
<protein>
    <submittedName>
        <fullName evidence="2">Exosortase-associated EpsI family protein</fullName>
    </submittedName>
</protein>
<evidence type="ECO:0000259" key="1">
    <source>
        <dbReference type="Pfam" id="PF11984"/>
    </source>
</evidence>
<dbReference type="EMBL" id="JASZZN010000027">
    <property type="protein sequence ID" value="MDM4018862.1"/>
    <property type="molecule type" value="Genomic_DNA"/>
</dbReference>
<gene>
    <name evidence="2" type="ORF">QTN89_25640</name>
</gene>
<organism evidence="2 3">
    <name type="scientific">Roseiconus lacunae</name>
    <dbReference type="NCBI Taxonomy" id="2605694"/>
    <lineage>
        <taxon>Bacteria</taxon>
        <taxon>Pseudomonadati</taxon>
        <taxon>Planctomycetota</taxon>
        <taxon>Planctomycetia</taxon>
        <taxon>Pirellulales</taxon>
        <taxon>Pirellulaceae</taxon>
        <taxon>Roseiconus</taxon>
    </lineage>
</organism>
<name>A0ABT7PQS2_9BACT</name>
<proteinExistence type="predicted"/>
<comment type="caution">
    <text evidence="2">The sequence shown here is derived from an EMBL/GenBank/DDBJ whole genome shotgun (WGS) entry which is preliminary data.</text>
</comment>
<reference evidence="2 3" key="1">
    <citation type="submission" date="2023-06" db="EMBL/GenBank/DDBJ databases">
        <title>Roseiconus lacunae JC819 isolated from Gulf of Mannar region, Tamil Nadu.</title>
        <authorList>
            <person name="Pk S."/>
            <person name="Ch S."/>
            <person name="Ch V.R."/>
        </authorList>
    </citation>
    <scope>NUCLEOTIDE SEQUENCE [LARGE SCALE GENOMIC DNA]</scope>
    <source>
        <strain evidence="2 3">JC819</strain>
    </source>
</reference>
<sequence length="211" mass="23372">MPPSFQSRQIPIAVLLAITIFSGVVHGYLDGRWASQDARIEQVDLLTQIPAEMGDWRLMNEKPLDDSAQKLLRCYGSTTRVYQNVNTGDNVTVAVLLGPRGPIAVHTPDVCYTSQGTKTHAPRSVRSFNTDQGKHRLWSIDFRQGGERSPSLSVLYGWSSGGDFSAADNPRFWLTEDLYKLQVAGPITGSATKPSEAFLKAFLPHLEKLIR</sequence>
<dbReference type="Pfam" id="PF11984">
    <property type="entry name" value="DUF3485"/>
    <property type="match status" value="1"/>
</dbReference>
<dbReference type="Proteomes" id="UP001239462">
    <property type="component" value="Unassembled WGS sequence"/>
</dbReference>
<accession>A0ABT7PQS2</accession>